<keyword evidence="6 17" id="KW-0547">Nucleotide-binding</keyword>
<dbReference type="PROSITE" id="PS51383">
    <property type="entry name" value="YJEF_C_3"/>
    <property type="match status" value="1"/>
</dbReference>
<comment type="function">
    <text evidence="18">Catalyzes the epimerization of the S- and R-forms of NAD(P)HX, a damaged form of NAD(P)H that is a result of enzymatic or heat-dependent hydration. This is a prerequisite for the S-specific NAD(P)H-hydrate dehydratase to allow the repair of both epimers of NAD(P)HX.</text>
</comment>
<keyword evidence="7 17" id="KW-0067">ATP-binding</keyword>
<gene>
    <name evidence="17" type="primary">nnrD</name>
    <name evidence="18" type="synonym">nnrE</name>
    <name evidence="22" type="ORF">JOC94_003894</name>
</gene>
<dbReference type="PANTHER" id="PTHR12592">
    <property type="entry name" value="ATP-DEPENDENT (S)-NAD(P)H-HYDRATE DEHYDRATASE FAMILY MEMBER"/>
    <property type="match status" value="1"/>
</dbReference>
<dbReference type="Pfam" id="PF01256">
    <property type="entry name" value="Carb_kinase"/>
    <property type="match status" value="1"/>
</dbReference>
<keyword evidence="10 17" id="KW-0520">NAD</keyword>
<dbReference type="PIRSF" id="PIRSF017184">
    <property type="entry name" value="Nnr"/>
    <property type="match status" value="1"/>
</dbReference>
<feature type="binding site" evidence="17">
    <location>
        <position position="389"/>
    </location>
    <ligand>
        <name>(6S)-NADPHX</name>
        <dbReference type="ChEBI" id="CHEBI:64076"/>
    </ligand>
</feature>
<keyword evidence="5 18" id="KW-0479">Metal-binding</keyword>
<proteinExistence type="inferred from homology"/>
<name>A0ABS2RBY4_9BACI</name>
<evidence type="ECO:0000256" key="6">
    <source>
        <dbReference type="ARBA" id="ARBA00022741"/>
    </source>
</evidence>
<evidence type="ECO:0000313" key="22">
    <source>
        <dbReference type="EMBL" id="MBM7716870.1"/>
    </source>
</evidence>
<protein>
    <recommendedName>
        <fullName evidence="19">Bifunctional NAD(P)H-hydrate repair enzyme</fullName>
    </recommendedName>
    <alternativeName>
        <fullName evidence="19">Nicotinamide nucleotide repair protein</fullName>
    </alternativeName>
    <domain>
        <recommendedName>
            <fullName evidence="19">ADP-dependent (S)-NAD(P)H-hydrate dehydratase</fullName>
            <ecNumber evidence="19">4.2.1.136</ecNumber>
        </recommendedName>
        <alternativeName>
            <fullName evidence="19">ADP-dependent NAD(P)HX dehydratase</fullName>
        </alternativeName>
    </domain>
    <domain>
        <recommendedName>
            <fullName evidence="19">NAD(P)H-hydrate epimerase</fullName>
            <ecNumber evidence="19">5.1.99.6</ecNumber>
        </recommendedName>
    </domain>
</protein>
<dbReference type="InterPro" id="IPR017953">
    <property type="entry name" value="Carbohydrate_kinase_pred_CS"/>
</dbReference>
<evidence type="ECO:0000256" key="10">
    <source>
        <dbReference type="ARBA" id="ARBA00023027"/>
    </source>
</evidence>
<dbReference type="GO" id="GO:0052856">
    <property type="term" value="F:NAD(P)HX epimerase activity"/>
    <property type="evidence" value="ECO:0007669"/>
    <property type="project" value="UniProtKB-EC"/>
</dbReference>
<comment type="cofactor">
    <cofactor evidence="18 19">
        <name>K(+)</name>
        <dbReference type="ChEBI" id="CHEBI:29103"/>
    </cofactor>
    <text evidence="18 19">Binds 1 potassium ion per subunit.</text>
</comment>
<evidence type="ECO:0000256" key="2">
    <source>
        <dbReference type="ARBA" id="ARBA00000909"/>
    </source>
</evidence>
<organism evidence="22 23">
    <name type="scientific">Siminovitchia thermophila</name>
    <dbReference type="NCBI Taxonomy" id="1245522"/>
    <lineage>
        <taxon>Bacteria</taxon>
        <taxon>Bacillati</taxon>
        <taxon>Bacillota</taxon>
        <taxon>Bacilli</taxon>
        <taxon>Bacillales</taxon>
        <taxon>Bacillaceae</taxon>
        <taxon>Siminovitchia</taxon>
    </lineage>
</organism>
<evidence type="ECO:0000256" key="11">
    <source>
        <dbReference type="ARBA" id="ARBA00023235"/>
    </source>
</evidence>
<dbReference type="NCBIfam" id="TIGR00196">
    <property type="entry name" value="yjeF_cterm"/>
    <property type="match status" value="1"/>
</dbReference>
<dbReference type="PROSITE" id="PS51385">
    <property type="entry name" value="YJEF_N"/>
    <property type="match status" value="1"/>
</dbReference>
<keyword evidence="9 18" id="KW-0630">Potassium</keyword>
<evidence type="ECO:0000256" key="3">
    <source>
        <dbReference type="ARBA" id="ARBA00006001"/>
    </source>
</evidence>
<comment type="catalytic activity">
    <reaction evidence="16 17 19">
        <text>(6S)-NADPHX + ADP = AMP + phosphate + NADPH + H(+)</text>
        <dbReference type="Rhea" id="RHEA:32235"/>
        <dbReference type="ChEBI" id="CHEBI:15378"/>
        <dbReference type="ChEBI" id="CHEBI:43474"/>
        <dbReference type="ChEBI" id="CHEBI:57783"/>
        <dbReference type="ChEBI" id="CHEBI:64076"/>
        <dbReference type="ChEBI" id="CHEBI:456215"/>
        <dbReference type="ChEBI" id="CHEBI:456216"/>
        <dbReference type="EC" id="4.2.1.136"/>
    </reaction>
</comment>
<evidence type="ECO:0000256" key="19">
    <source>
        <dbReference type="PIRNR" id="PIRNR017184"/>
    </source>
</evidence>
<evidence type="ECO:0000256" key="12">
    <source>
        <dbReference type="ARBA" id="ARBA00023239"/>
    </source>
</evidence>
<comment type="subunit">
    <text evidence="17">Homotetramer.</text>
</comment>
<dbReference type="PROSITE" id="PS01050">
    <property type="entry name" value="YJEF_C_2"/>
    <property type="match status" value="1"/>
</dbReference>
<sequence length="519" mass="55903">MFVAGRREMQLIDQYAIENLGLPGAVLMENAGAKVAEEVSSHFSDKKTKVIILAGAGNNGGDGFVVARRLFDMGYAPCLWVLVDPSRIKGDAGIHYDVFVNRGLPIFYLEKHSIAELRNMIKQADVIVDAILGTGAKGAVREPFDQVISLINEQASEKWILSIDIPSGVNSDNGRVEGIAVKATKTITFVCPKKGFFLREGPAYVGEWKAVDISIPPLIAETLKLEMPKVITRSLAALSLPARPQTGHKGTFGHVVVIGGSHSYIGAPIFTAKAALHSGAGLVTAAVPESVYPLTAAQLPEALFYPLASENGHFSAKAIEELALKLDEYDVAAIGPGMGRFQDGEQWLAALMDKFREQPIIIDADALTLLRDHLHLMTSYPGQVIFTPHPGEMARLLHTSIKEVETNRLEVAKSFAQEHRLYLLLKGHRSIIATPAGDLYINPYGHDALGKGGSGDVLTGLIASFLAQGAPPLEALISASFLHARTAETKGDTLSHYGVTPLDLIAGIKELLNDMVKLR</sequence>
<feature type="binding site" evidence="17">
    <location>
        <position position="267"/>
    </location>
    <ligand>
        <name>(6S)-NADPHX</name>
        <dbReference type="ChEBI" id="CHEBI:64076"/>
    </ligand>
</feature>
<comment type="catalytic activity">
    <reaction evidence="1 18 19">
        <text>(6R)-NADHX = (6S)-NADHX</text>
        <dbReference type="Rhea" id="RHEA:32215"/>
        <dbReference type="ChEBI" id="CHEBI:64074"/>
        <dbReference type="ChEBI" id="CHEBI:64075"/>
        <dbReference type="EC" id="5.1.99.6"/>
    </reaction>
</comment>
<dbReference type="Gene3D" id="3.40.1190.20">
    <property type="match status" value="1"/>
</dbReference>
<evidence type="ECO:0000256" key="5">
    <source>
        <dbReference type="ARBA" id="ARBA00022723"/>
    </source>
</evidence>
<comment type="caution">
    <text evidence="22">The sequence shown here is derived from an EMBL/GenBank/DDBJ whole genome shotgun (WGS) entry which is preliminary data.</text>
</comment>
<evidence type="ECO:0000256" key="14">
    <source>
        <dbReference type="ARBA" id="ARBA00025153"/>
    </source>
</evidence>
<feature type="binding site" evidence="18">
    <location>
        <position position="129"/>
    </location>
    <ligand>
        <name>K(+)</name>
        <dbReference type="ChEBI" id="CHEBI:29103"/>
    </ligand>
</feature>
<dbReference type="SUPFAM" id="SSF64153">
    <property type="entry name" value="YjeF N-terminal domain-like"/>
    <property type="match status" value="1"/>
</dbReference>
<dbReference type="InterPro" id="IPR029056">
    <property type="entry name" value="Ribokinase-like"/>
</dbReference>
<dbReference type="EMBL" id="JAFBFH010000034">
    <property type="protein sequence ID" value="MBM7716870.1"/>
    <property type="molecule type" value="Genomic_DNA"/>
</dbReference>
<keyword evidence="12 17" id="KW-0456">Lyase</keyword>
<feature type="binding site" evidence="17">
    <location>
        <position position="456"/>
    </location>
    <ligand>
        <name>(6S)-NADPHX</name>
        <dbReference type="ChEBI" id="CHEBI:64076"/>
    </ligand>
</feature>
<feature type="binding site" evidence="18">
    <location>
        <begin position="58"/>
        <end position="62"/>
    </location>
    <ligand>
        <name>(6S)-NADPHX</name>
        <dbReference type="ChEBI" id="CHEBI:64076"/>
    </ligand>
</feature>
<feature type="binding site" evidence="17">
    <location>
        <position position="337"/>
    </location>
    <ligand>
        <name>(6S)-NADPHX</name>
        <dbReference type="ChEBI" id="CHEBI:64076"/>
    </ligand>
</feature>
<dbReference type="NCBIfam" id="TIGR00197">
    <property type="entry name" value="yjeF_nterm"/>
    <property type="match status" value="1"/>
</dbReference>
<dbReference type="HAMAP" id="MF_01965">
    <property type="entry name" value="NADHX_dehydratase"/>
    <property type="match status" value="1"/>
</dbReference>
<comment type="similarity">
    <text evidence="3 19">In the N-terminal section; belongs to the NnrE/AIBP family.</text>
</comment>
<keyword evidence="8 17" id="KW-0521">NADP</keyword>
<evidence type="ECO:0000256" key="4">
    <source>
        <dbReference type="ARBA" id="ARBA00009524"/>
    </source>
</evidence>
<feature type="domain" description="YjeF C-terminal" evidence="20">
    <location>
        <begin position="232"/>
        <end position="515"/>
    </location>
</feature>
<evidence type="ECO:0000256" key="18">
    <source>
        <dbReference type="HAMAP-Rule" id="MF_01966"/>
    </source>
</evidence>
<keyword evidence="11 18" id="KW-0413">Isomerase</keyword>
<dbReference type="Pfam" id="PF03853">
    <property type="entry name" value="YjeF_N"/>
    <property type="match status" value="1"/>
</dbReference>
<keyword evidence="13" id="KW-0511">Multifunctional enzyme</keyword>
<keyword evidence="23" id="KW-1185">Reference proteome</keyword>
<comment type="similarity">
    <text evidence="17">Belongs to the NnrD/CARKD family.</text>
</comment>
<dbReference type="HAMAP" id="MF_01966">
    <property type="entry name" value="NADHX_epimerase"/>
    <property type="match status" value="1"/>
</dbReference>
<dbReference type="PANTHER" id="PTHR12592:SF0">
    <property type="entry name" value="ATP-DEPENDENT (S)-NAD(P)H-HYDRATE DEHYDRATASE"/>
    <property type="match status" value="1"/>
</dbReference>
<evidence type="ECO:0000256" key="15">
    <source>
        <dbReference type="ARBA" id="ARBA00048238"/>
    </source>
</evidence>
<feature type="binding site" evidence="18">
    <location>
        <position position="167"/>
    </location>
    <ligand>
        <name>K(+)</name>
        <dbReference type="ChEBI" id="CHEBI:29103"/>
    </ligand>
</feature>
<evidence type="ECO:0000313" key="23">
    <source>
        <dbReference type="Proteomes" id="UP000823485"/>
    </source>
</evidence>
<comment type="similarity">
    <text evidence="4 19">In the C-terminal section; belongs to the NnrD/CARKD family.</text>
</comment>
<comment type="caution">
    <text evidence="18">Lacks conserved residue(s) required for the propagation of feature annotation.</text>
</comment>
<evidence type="ECO:0000256" key="1">
    <source>
        <dbReference type="ARBA" id="ARBA00000013"/>
    </source>
</evidence>
<evidence type="ECO:0000256" key="8">
    <source>
        <dbReference type="ARBA" id="ARBA00022857"/>
    </source>
</evidence>
<evidence type="ECO:0000256" key="16">
    <source>
        <dbReference type="ARBA" id="ARBA00049209"/>
    </source>
</evidence>
<feature type="binding site" evidence="18">
    <location>
        <position position="59"/>
    </location>
    <ligand>
        <name>K(+)</name>
        <dbReference type="ChEBI" id="CHEBI:29103"/>
    </ligand>
</feature>
<comment type="function">
    <text evidence="14 19">Bifunctional enzyme that catalyzes the epimerization of the S- and R-forms of NAD(P)HX and the dehydration of the S-form of NAD(P)HX at the expense of ADP, which is converted to AMP. This allows the repair of both epimers of NAD(P)HX, a damaged form of NAD(P)H that is a result of enzymatic or heat-dependent hydration.</text>
</comment>
<comment type="catalytic activity">
    <reaction evidence="2 18 19">
        <text>(6R)-NADPHX = (6S)-NADPHX</text>
        <dbReference type="Rhea" id="RHEA:32227"/>
        <dbReference type="ChEBI" id="CHEBI:64076"/>
        <dbReference type="ChEBI" id="CHEBI:64077"/>
        <dbReference type="EC" id="5.1.99.6"/>
    </reaction>
</comment>
<dbReference type="Gene3D" id="3.40.50.10260">
    <property type="entry name" value="YjeF N-terminal domain"/>
    <property type="match status" value="1"/>
</dbReference>
<dbReference type="Proteomes" id="UP000823485">
    <property type="component" value="Unassembled WGS sequence"/>
</dbReference>
<feature type="binding site" evidence="18">
    <location>
        <begin position="133"/>
        <end position="139"/>
    </location>
    <ligand>
        <name>(6S)-NADPHX</name>
        <dbReference type="ChEBI" id="CHEBI:64076"/>
    </ligand>
</feature>
<evidence type="ECO:0000259" key="20">
    <source>
        <dbReference type="PROSITE" id="PS51383"/>
    </source>
</evidence>
<dbReference type="EC" id="4.2.1.136" evidence="19"/>
<feature type="binding site" evidence="18">
    <location>
        <position position="164"/>
    </location>
    <ligand>
        <name>(6S)-NADPHX</name>
        <dbReference type="ChEBI" id="CHEBI:64076"/>
    </ligand>
</feature>
<dbReference type="SUPFAM" id="SSF53613">
    <property type="entry name" value="Ribokinase-like"/>
    <property type="match status" value="1"/>
</dbReference>
<comment type="catalytic activity">
    <reaction evidence="15 17 19">
        <text>(6S)-NADHX + ADP = AMP + phosphate + NADH + H(+)</text>
        <dbReference type="Rhea" id="RHEA:32223"/>
        <dbReference type="ChEBI" id="CHEBI:15378"/>
        <dbReference type="ChEBI" id="CHEBI:43474"/>
        <dbReference type="ChEBI" id="CHEBI:57945"/>
        <dbReference type="ChEBI" id="CHEBI:64074"/>
        <dbReference type="ChEBI" id="CHEBI:456215"/>
        <dbReference type="ChEBI" id="CHEBI:456216"/>
        <dbReference type="EC" id="4.2.1.136"/>
    </reaction>
</comment>
<evidence type="ECO:0000256" key="17">
    <source>
        <dbReference type="HAMAP-Rule" id="MF_01965"/>
    </source>
</evidence>
<evidence type="ECO:0000256" key="9">
    <source>
        <dbReference type="ARBA" id="ARBA00022958"/>
    </source>
</evidence>
<feature type="domain" description="YjeF N-terminal" evidence="21">
    <location>
        <begin position="9"/>
        <end position="221"/>
    </location>
</feature>
<accession>A0ABS2RBY4</accession>
<dbReference type="InterPro" id="IPR000631">
    <property type="entry name" value="CARKD"/>
</dbReference>
<dbReference type="InterPro" id="IPR030677">
    <property type="entry name" value="Nnr"/>
</dbReference>
<feature type="binding site" evidence="17">
    <location>
        <begin position="426"/>
        <end position="430"/>
    </location>
    <ligand>
        <name>AMP</name>
        <dbReference type="ChEBI" id="CHEBI:456215"/>
    </ligand>
</feature>
<dbReference type="EC" id="5.1.99.6" evidence="19"/>
<evidence type="ECO:0000256" key="13">
    <source>
        <dbReference type="ARBA" id="ARBA00023268"/>
    </source>
</evidence>
<evidence type="ECO:0000256" key="7">
    <source>
        <dbReference type="ARBA" id="ARBA00022840"/>
    </source>
</evidence>
<comment type="cofactor">
    <cofactor evidence="17">
        <name>Mg(2+)</name>
        <dbReference type="ChEBI" id="CHEBI:18420"/>
    </cofactor>
</comment>
<feature type="binding site" evidence="17">
    <location>
        <position position="455"/>
    </location>
    <ligand>
        <name>AMP</name>
        <dbReference type="ChEBI" id="CHEBI:456215"/>
    </ligand>
</feature>
<dbReference type="CDD" id="cd01171">
    <property type="entry name" value="YXKO-related"/>
    <property type="match status" value="1"/>
</dbReference>
<dbReference type="InterPro" id="IPR004443">
    <property type="entry name" value="YjeF_N_dom"/>
</dbReference>
<comment type="function">
    <text evidence="17">Catalyzes the dehydration of the S-form of NAD(P)HX at the expense of ADP, which is converted to AMP. Together with NAD(P)HX epimerase, which catalyzes the epimerization of the S- and R-forms, the enzyme allows the repair of both epimers of NAD(P)HX, a damaged form of NAD(P)H that is a result of enzymatic or heat-dependent hydration.</text>
</comment>
<reference evidence="22 23" key="1">
    <citation type="submission" date="2021-01" db="EMBL/GenBank/DDBJ databases">
        <title>Genomic Encyclopedia of Type Strains, Phase IV (KMG-IV): sequencing the most valuable type-strain genomes for metagenomic binning, comparative biology and taxonomic classification.</title>
        <authorList>
            <person name="Goeker M."/>
        </authorList>
    </citation>
    <scope>NUCLEOTIDE SEQUENCE [LARGE SCALE GENOMIC DNA]</scope>
    <source>
        <strain evidence="22 23">DSM 105453</strain>
    </source>
</reference>
<comment type="similarity">
    <text evidence="18">Belongs to the NnrE/AIBP family.</text>
</comment>
<dbReference type="InterPro" id="IPR036652">
    <property type="entry name" value="YjeF_N_dom_sf"/>
</dbReference>
<evidence type="ECO:0000259" key="21">
    <source>
        <dbReference type="PROSITE" id="PS51385"/>
    </source>
</evidence>
<dbReference type="RefSeq" id="WP_077113469.1">
    <property type="nucleotide sequence ID" value="NZ_JAFBFH010000034.1"/>
</dbReference>